<keyword evidence="3" id="KW-1185">Reference proteome</keyword>
<comment type="caution">
    <text evidence="2">The sequence shown here is derived from an EMBL/GenBank/DDBJ whole genome shotgun (WGS) entry which is preliminary data.</text>
</comment>
<name>A0A836H3J9_LEIEN</name>
<evidence type="ECO:0000313" key="3">
    <source>
        <dbReference type="Proteomes" id="UP000674179"/>
    </source>
</evidence>
<organism evidence="2 3">
    <name type="scientific">Leishmania enriettii</name>
    <dbReference type="NCBI Taxonomy" id="5663"/>
    <lineage>
        <taxon>Eukaryota</taxon>
        <taxon>Discoba</taxon>
        <taxon>Euglenozoa</taxon>
        <taxon>Kinetoplastea</taxon>
        <taxon>Metakinetoplastina</taxon>
        <taxon>Trypanosomatida</taxon>
        <taxon>Trypanosomatidae</taxon>
        <taxon>Leishmaniinae</taxon>
        <taxon>Leishmania</taxon>
    </lineage>
</organism>
<sequence length="335" mass="35676">MCPFAAATREMDKRASESAQTFREAQNLLPTLYINLSALANIMNQKGALIGVVRRREQCFAKAPYASNFLCMDADIEESAPLDGLTAGPSCVHVTSPVMTSPLGVLAAGPVSTVHHLVAQHQRDVEELLGVVSRIAQQSWSQKVEQLKSKILQLEKECKVDEAHQRPLPTCGTAAVSSTPVSSSYFTTASELSVALYGLAACLLKMGNVLQETILALRKDAKLSLMAHSTPGAASLFTSTTADTASHLAALLTREGRKSEGVSLLPMSSSHLKSLEEATPACNPFSSSVGVVAAPQQPMGLADAVGQLESFLRACWESCCNTYLVPESHLLLAHV</sequence>
<keyword evidence="1" id="KW-0175">Coiled coil</keyword>
<dbReference type="EMBL" id="JAFHKP010000033">
    <property type="protein sequence ID" value="KAG5469780.1"/>
    <property type="molecule type" value="Genomic_DNA"/>
</dbReference>
<proteinExistence type="predicted"/>
<accession>A0A836H3J9</accession>
<dbReference type="RefSeq" id="XP_067689788.1">
    <property type="nucleotide sequence ID" value="XM_067833685.1"/>
</dbReference>
<reference evidence="2 3" key="1">
    <citation type="submission" date="2021-02" db="EMBL/GenBank/DDBJ databases">
        <title>Leishmania (Mundinia) enrietti genome sequencing and assembly.</title>
        <authorList>
            <person name="Almutairi H."/>
            <person name="Gatherer D."/>
        </authorList>
    </citation>
    <scope>NUCLEOTIDE SEQUENCE [LARGE SCALE GENOMIC DNA]</scope>
    <source>
        <strain evidence="2">CUR178</strain>
    </source>
</reference>
<dbReference type="AlphaFoldDB" id="A0A836H3J9"/>
<dbReference type="OrthoDB" id="261287at2759"/>
<evidence type="ECO:0000256" key="1">
    <source>
        <dbReference type="SAM" id="Coils"/>
    </source>
</evidence>
<gene>
    <name evidence="2" type="ORF">CUR178_01919</name>
</gene>
<protein>
    <submittedName>
        <fullName evidence="2">Uncharacterized protein</fullName>
    </submittedName>
</protein>
<dbReference type="KEGG" id="lenr:94169195"/>
<feature type="coiled-coil region" evidence="1">
    <location>
        <begin position="137"/>
        <end position="164"/>
    </location>
</feature>
<dbReference type="Proteomes" id="UP000674179">
    <property type="component" value="Chromosome 33"/>
</dbReference>
<dbReference type="GeneID" id="94169195"/>
<evidence type="ECO:0000313" key="2">
    <source>
        <dbReference type="EMBL" id="KAG5469780.1"/>
    </source>
</evidence>